<sequence>MSIDIRIQSKAEQILQHEAAFYGVTPTAVAKAIMDKVVAGDLIRDVLQGVDVASYQDRRPKSHPKPPSAPKHPRQFKYSFKGAPVKLEAIAAEHGVSPTTLRRRINSGMPIEQALSVGDMRKKGARV</sequence>
<organism evidence="2 3">
    <name type="scientific">Neorhizobium lilium</name>
    <dbReference type="NCBI Taxonomy" id="2503024"/>
    <lineage>
        <taxon>Bacteria</taxon>
        <taxon>Pseudomonadati</taxon>
        <taxon>Pseudomonadota</taxon>
        <taxon>Alphaproteobacteria</taxon>
        <taxon>Hyphomicrobiales</taxon>
        <taxon>Rhizobiaceae</taxon>
        <taxon>Rhizobium/Agrobacterium group</taxon>
        <taxon>Neorhizobium</taxon>
    </lineage>
</organism>
<evidence type="ECO:0000313" key="3">
    <source>
        <dbReference type="Proteomes" id="UP000287687"/>
    </source>
</evidence>
<comment type="caution">
    <text evidence="2">The sequence shown here is derived from an EMBL/GenBank/DDBJ whole genome shotgun (WGS) entry which is preliminary data.</text>
</comment>
<protein>
    <submittedName>
        <fullName evidence="2">Uncharacterized protein</fullName>
    </submittedName>
</protein>
<proteinExistence type="predicted"/>
<dbReference type="Proteomes" id="UP000287687">
    <property type="component" value="Unassembled WGS sequence"/>
</dbReference>
<feature type="region of interest" description="Disordered" evidence="1">
    <location>
        <begin position="54"/>
        <end position="75"/>
    </location>
</feature>
<accession>A0A444LHB7</accession>
<evidence type="ECO:0000313" key="2">
    <source>
        <dbReference type="EMBL" id="RWX78287.1"/>
    </source>
</evidence>
<dbReference type="OrthoDB" id="8410876at2"/>
<gene>
    <name evidence="2" type="ORF">EPK99_06560</name>
</gene>
<evidence type="ECO:0000256" key="1">
    <source>
        <dbReference type="SAM" id="MobiDB-lite"/>
    </source>
</evidence>
<reference evidence="2 3" key="1">
    <citation type="submission" date="2019-01" db="EMBL/GenBank/DDBJ databases">
        <title>The draft genome of Rhizobium sp. 24NR.</title>
        <authorList>
            <person name="Liu L."/>
            <person name="Liang L."/>
            <person name="Shi S."/>
            <person name="Xu L."/>
            <person name="Wang X."/>
            <person name="Li L."/>
            <person name="Zhang X."/>
        </authorList>
    </citation>
    <scope>NUCLEOTIDE SEQUENCE [LARGE SCALE GENOMIC DNA]</scope>
    <source>
        <strain evidence="2 3">24NR</strain>
    </source>
</reference>
<dbReference type="EMBL" id="SBIP01000002">
    <property type="protein sequence ID" value="RWX78287.1"/>
    <property type="molecule type" value="Genomic_DNA"/>
</dbReference>
<dbReference type="RefSeq" id="WP_128442265.1">
    <property type="nucleotide sequence ID" value="NZ_SBIP01000002.1"/>
</dbReference>
<name>A0A444LHB7_9HYPH</name>
<keyword evidence="3" id="KW-1185">Reference proteome</keyword>
<dbReference type="AlphaFoldDB" id="A0A444LHB7"/>